<dbReference type="EMBL" id="SMBP01000027">
    <property type="protein sequence ID" value="TCU53691.1"/>
    <property type="molecule type" value="Genomic_DNA"/>
</dbReference>
<evidence type="ECO:0000256" key="6">
    <source>
        <dbReference type="ARBA" id="ARBA00023136"/>
    </source>
</evidence>
<evidence type="ECO:0000259" key="8">
    <source>
        <dbReference type="PROSITE" id="PS50850"/>
    </source>
</evidence>
<evidence type="ECO:0000256" key="7">
    <source>
        <dbReference type="SAM" id="Phobius"/>
    </source>
</evidence>
<feature type="transmembrane region" description="Helical" evidence="7">
    <location>
        <begin position="340"/>
        <end position="362"/>
    </location>
</feature>
<dbReference type="PANTHER" id="PTHR43266:SF10">
    <property type="entry name" value="BACILYSIN EXPORTER BACE-RELATED"/>
    <property type="match status" value="1"/>
</dbReference>
<reference evidence="9 10" key="1">
    <citation type="submission" date="2019-03" db="EMBL/GenBank/DDBJ databases">
        <title>Genomic Encyclopedia of Type Strains, Phase IV (KMG-IV): sequencing the most valuable type-strain genomes for metagenomic binning, comparative biology and taxonomic classification.</title>
        <authorList>
            <person name="Goeker M."/>
        </authorList>
    </citation>
    <scope>NUCLEOTIDE SEQUENCE [LARGE SCALE GENOMIC DNA]</scope>
    <source>
        <strain evidence="9 10">DSM 29481</strain>
    </source>
</reference>
<dbReference type="InterPro" id="IPR036259">
    <property type="entry name" value="MFS_trans_sf"/>
</dbReference>
<protein>
    <submittedName>
        <fullName evidence="9">DHA3 family macrolide efflux protein-like MFS transporter</fullName>
    </submittedName>
</protein>
<feature type="transmembrane region" description="Helical" evidence="7">
    <location>
        <begin position="247"/>
        <end position="270"/>
    </location>
</feature>
<dbReference type="InterPro" id="IPR020846">
    <property type="entry name" value="MFS_dom"/>
</dbReference>
<evidence type="ECO:0000256" key="3">
    <source>
        <dbReference type="ARBA" id="ARBA00022475"/>
    </source>
</evidence>
<dbReference type="CDD" id="cd06173">
    <property type="entry name" value="MFS_MefA_like"/>
    <property type="match status" value="1"/>
</dbReference>
<feature type="domain" description="Major facilitator superfamily (MFS) profile" evidence="8">
    <location>
        <begin position="1"/>
        <end position="394"/>
    </location>
</feature>
<dbReference type="PROSITE" id="PS50850">
    <property type="entry name" value="MFS"/>
    <property type="match status" value="1"/>
</dbReference>
<feature type="transmembrane region" description="Helical" evidence="7">
    <location>
        <begin position="282"/>
        <end position="305"/>
    </location>
</feature>
<evidence type="ECO:0000256" key="4">
    <source>
        <dbReference type="ARBA" id="ARBA00022692"/>
    </source>
</evidence>
<feature type="transmembrane region" description="Helical" evidence="7">
    <location>
        <begin position="100"/>
        <end position="124"/>
    </location>
</feature>
<feature type="transmembrane region" description="Helical" evidence="7">
    <location>
        <begin position="40"/>
        <end position="61"/>
    </location>
</feature>
<evidence type="ECO:0000313" key="9">
    <source>
        <dbReference type="EMBL" id="TCU53691.1"/>
    </source>
</evidence>
<keyword evidence="3" id="KW-1003">Cell membrane</keyword>
<evidence type="ECO:0000256" key="1">
    <source>
        <dbReference type="ARBA" id="ARBA00004651"/>
    </source>
</evidence>
<dbReference type="PANTHER" id="PTHR43266">
    <property type="entry name" value="MACROLIDE-EFFLUX PROTEIN"/>
    <property type="match status" value="1"/>
</dbReference>
<dbReference type="Gene3D" id="1.20.1250.20">
    <property type="entry name" value="MFS general substrate transporter like domains"/>
    <property type="match status" value="1"/>
</dbReference>
<keyword evidence="2" id="KW-0813">Transport</keyword>
<keyword evidence="5 7" id="KW-1133">Transmembrane helix</keyword>
<sequence length="400" mass="44992">MQLWKQNSIKFLSAQTISLFGSSIVQFAIIWQITLQSKSGVMMSVATICGYVPQMLISMFAGVLADRFSRRNLIMWSDGIIAFSTWIVAMAFLTGYQEMWMLYVVLLIRSAGSGIQMPAVNALLPQLVPQEHLLQINSIYSVINSLMMFLSPIISGLLLTLMPLEIAFFLDVITALIGNGIMLLVRVDSQKLNANKKKTMQMMKEGWQYIRHHDMLSKLLLFIFFVMVFISPAAFMTPLLVARNFHGTVYALSISEMMFALGAVVGGVLMSIWGHRQRHITMLLYSTFVYGAFMLVLGMAVNFAVYLGANFLIGICMPCFQTSYQTYLQEHVESFLQGRVFGAVQIINACALPLGTVVFGPLADYIALKWIFCVCALTVMLCVIFFVSYIHRISDKHPRY</sequence>
<comment type="caution">
    <text evidence="9">The sequence shown here is derived from an EMBL/GenBank/DDBJ whole genome shotgun (WGS) entry which is preliminary data.</text>
</comment>
<organism evidence="9 10">
    <name type="scientific">Longicatena caecimuris</name>
    <dbReference type="NCBI Taxonomy" id="1796635"/>
    <lineage>
        <taxon>Bacteria</taxon>
        <taxon>Bacillati</taxon>
        <taxon>Bacillota</taxon>
        <taxon>Erysipelotrichia</taxon>
        <taxon>Erysipelotrichales</taxon>
        <taxon>Erysipelotrichaceae</taxon>
        <taxon>Longicatena</taxon>
    </lineage>
</organism>
<keyword evidence="10" id="KW-1185">Reference proteome</keyword>
<dbReference type="RefSeq" id="WP_119983517.1">
    <property type="nucleotide sequence ID" value="NZ_JANKBG010000027.1"/>
</dbReference>
<accession>A0A4R3SXD6</accession>
<feature type="transmembrane region" description="Helical" evidence="7">
    <location>
        <begin position="219"/>
        <end position="241"/>
    </location>
</feature>
<comment type="subcellular location">
    <subcellularLocation>
        <location evidence="1">Cell membrane</location>
        <topology evidence="1">Multi-pass membrane protein</topology>
    </subcellularLocation>
</comment>
<feature type="transmembrane region" description="Helical" evidence="7">
    <location>
        <begin position="12"/>
        <end position="34"/>
    </location>
</feature>
<name>A0A4R3SXD6_9FIRM</name>
<proteinExistence type="predicted"/>
<keyword evidence="4 7" id="KW-0812">Transmembrane</keyword>
<dbReference type="Proteomes" id="UP000295773">
    <property type="component" value="Unassembled WGS sequence"/>
</dbReference>
<dbReference type="SUPFAM" id="SSF103473">
    <property type="entry name" value="MFS general substrate transporter"/>
    <property type="match status" value="1"/>
</dbReference>
<dbReference type="Pfam" id="PF07690">
    <property type="entry name" value="MFS_1"/>
    <property type="match status" value="1"/>
</dbReference>
<feature type="transmembrane region" description="Helical" evidence="7">
    <location>
        <begin position="368"/>
        <end position="390"/>
    </location>
</feature>
<feature type="transmembrane region" description="Helical" evidence="7">
    <location>
        <begin position="166"/>
        <end position="187"/>
    </location>
</feature>
<feature type="transmembrane region" description="Helical" evidence="7">
    <location>
        <begin position="136"/>
        <end position="160"/>
    </location>
</feature>
<gene>
    <name evidence="9" type="ORF">EDD61_12729</name>
</gene>
<evidence type="ECO:0000256" key="5">
    <source>
        <dbReference type="ARBA" id="ARBA00022989"/>
    </source>
</evidence>
<dbReference type="InterPro" id="IPR011701">
    <property type="entry name" value="MFS"/>
</dbReference>
<dbReference type="AlphaFoldDB" id="A0A4R3SXD6"/>
<dbReference type="GO" id="GO:0022857">
    <property type="term" value="F:transmembrane transporter activity"/>
    <property type="evidence" value="ECO:0007669"/>
    <property type="project" value="InterPro"/>
</dbReference>
<feature type="transmembrane region" description="Helical" evidence="7">
    <location>
        <begin position="73"/>
        <end position="94"/>
    </location>
</feature>
<evidence type="ECO:0000256" key="2">
    <source>
        <dbReference type="ARBA" id="ARBA00022448"/>
    </source>
</evidence>
<keyword evidence="6 7" id="KW-0472">Membrane</keyword>
<dbReference type="GO" id="GO:0005886">
    <property type="term" value="C:plasma membrane"/>
    <property type="evidence" value="ECO:0007669"/>
    <property type="project" value="UniProtKB-SubCell"/>
</dbReference>
<evidence type="ECO:0000313" key="10">
    <source>
        <dbReference type="Proteomes" id="UP000295773"/>
    </source>
</evidence>